<dbReference type="GO" id="GO:0003723">
    <property type="term" value="F:RNA binding"/>
    <property type="evidence" value="ECO:0007669"/>
    <property type="project" value="UniProtKB-UniRule"/>
</dbReference>
<dbReference type="SMART" id="SM00360">
    <property type="entry name" value="RRM"/>
    <property type="match status" value="5"/>
</dbReference>
<dbReference type="InterPro" id="IPR035979">
    <property type="entry name" value="RBD_domain_sf"/>
</dbReference>
<proteinExistence type="predicted"/>
<reference evidence="4" key="1">
    <citation type="submission" date="2020-05" db="EMBL/GenBank/DDBJ databases">
        <title>Mycena genomes resolve the evolution of fungal bioluminescence.</title>
        <authorList>
            <person name="Tsai I.J."/>
        </authorList>
    </citation>
    <scope>NUCLEOTIDE SEQUENCE</scope>
    <source>
        <strain evidence="4">110903Hualien_Pintung</strain>
    </source>
</reference>
<gene>
    <name evidence="4" type="ORF">HMN09_01161000</name>
</gene>
<sequence>MFSNALRRQTRLLNQSTAEPRRAVLALCRRQNPIFARPLSTTLALRAPPRSPYEPPSFPPSTRVRIKNFHKTATEEHLWLLLELYGEVVDVELGHRSAYATFATLDGAASAVAAHANLGAQRLEITYAPSSDAQKSSTNPPIKRLSARGIPRDAEEHHVRAVFETYGRITYVKLLPDYSRRHPHRGIALVTFALQEAATAAFNAPEIMLGINTLVVDYDQARILLPPLQRVRRAPSPYLSVNLVPQTATIEDLEAALAPFGECVYLDLPPPATHLDKHRGIGFVRFKTLKAARAAFGADIRLGEASLQLRFIPMSYDEPTTPRPPPQSFNPPNRVLFVGDVVEYALEEDLRRVLEPYGEIESIKLIPSNLPRRPHCRVGVVVFKTQEAATTVFNTPISLGKQWLKFDYKTAPPRGSRPNKQLFISLHTYRHATESVLRKHFEQFGELHSVMIEKRALFAHVEFCRLKDAVKAHERYEADGGRCMLDNNVVIVKFSRKRRFDASRD</sequence>
<keyword evidence="5" id="KW-1185">Reference proteome</keyword>
<evidence type="ECO:0000313" key="5">
    <source>
        <dbReference type="Proteomes" id="UP000613580"/>
    </source>
</evidence>
<dbReference type="CDD" id="cd00590">
    <property type="entry name" value="RRM_SF"/>
    <property type="match status" value="3"/>
</dbReference>
<feature type="domain" description="RRM" evidence="3">
    <location>
        <begin position="420"/>
        <end position="497"/>
    </location>
</feature>
<organism evidence="4 5">
    <name type="scientific">Mycena chlorophos</name>
    <name type="common">Agaric fungus</name>
    <name type="synonym">Agaricus chlorophos</name>
    <dbReference type="NCBI Taxonomy" id="658473"/>
    <lineage>
        <taxon>Eukaryota</taxon>
        <taxon>Fungi</taxon>
        <taxon>Dikarya</taxon>
        <taxon>Basidiomycota</taxon>
        <taxon>Agaricomycotina</taxon>
        <taxon>Agaricomycetes</taxon>
        <taxon>Agaricomycetidae</taxon>
        <taxon>Agaricales</taxon>
        <taxon>Marasmiineae</taxon>
        <taxon>Mycenaceae</taxon>
        <taxon>Mycena</taxon>
    </lineage>
</organism>
<evidence type="ECO:0000256" key="1">
    <source>
        <dbReference type="ARBA" id="ARBA00022884"/>
    </source>
</evidence>
<dbReference type="AlphaFoldDB" id="A0A8H6S769"/>
<dbReference type="SUPFAM" id="SSF54928">
    <property type="entry name" value="RNA-binding domain, RBD"/>
    <property type="match status" value="3"/>
</dbReference>
<comment type="caution">
    <text evidence="4">The sequence shown here is derived from an EMBL/GenBank/DDBJ whole genome shotgun (WGS) entry which is preliminary data.</text>
</comment>
<dbReference type="InterPro" id="IPR012677">
    <property type="entry name" value="Nucleotide-bd_a/b_plait_sf"/>
</dbReference>
<dbReference type="PANTHER" id="PTHR10352">
    <property type="entry name" value="EUKARYOTIC TRANSLATION INITIATION FACTOR 3 SUBUNIT G"/>
    <property type="match status" value="1"/>
</dbReference>
<keyword evidence="1 2" id="KW-0694">RNA-binding</keyword>
<feature type="domain" description="RRM" evidence="3">
    <location>
        <begin position="237"/>
        <end position="319"/>
    </location>
</feature>
<dbReference type="PROSITE" id="PS50102">
    <property type="entry name" value="RRM"/>
    <property type="match status" value="5"/>
</dbReference>
<dbReference type="Pfam" id="PF00076">
    <property type="entry name" value="RRM_1"/>
    <property type="match status" value="3"/>
</dbReference>
<evidence type="ECO:0000259" key="3">
    <source>
        <dbReference type="PROSITE" id="PS50102"/>
    </source>
</evidence>
<evidence type="ECO:0000313" key="4">
    <source>
        <dbReference type="EMBL" id="KAF7294320.1"/>
    </source>
</evidence>
<dbReference type="Gene3D" id="3.30.70.330">
    <property type="match status" value="5"/>
</dbReference>
<dbReference type="InterPro" id="IPR000504">
    <property type="entry name" value="RRM_dom"/>
</dbReference>
<dbReference type="Proteomes" id="UP000613580">
    <property type="component" value="Unassembled WGS sequence"/>
</dbReference>
<accession>A0A8H6S769</accession>
<feature type="domain" description="RRM" evidence="3">
    <location>
        <begin position="143"/>
        <end position="221"/>
    </location>
</feature>
<protein>
    <submittedName>
        <fullName evidence="4">RNA-binding domain-containing protein</fullName>
    </submittedName>
</protein>
<evidence type="ECO:0000256" key="2">
    <source>
        <dbReference type="PROSITE-ProRule" id="PRU00176"/>
    </source>
</evidence>
<name>A0A8H6S769_MYCCL</name>
<feature type="domain" description="RRM" evidence="3">
    <location>
        <begin position="62"/>
        <end position="130"/>
    </location>
</feature>
<dbReference type="EMBL" id="JACAZE010000019">
    <property type="protein sequence ID" value="KAF7294320.1"/>
    <property type="molecule type" value="Genomic_DNA"/>
</dbReference>
<dbReference type="OrthoDB" id="5970at2759"/>
<feature type="domain" description="RRM" evidence="3">
    <location>
        <begin position="334"/>
        <end position="411"/>
    </location>
</feature>